<evidence type="ECO:0000313" key="2">
    <source>
        <dbReference type="EMBL" id="MBA5630153.1"/>
    </source>
</evidence>
<gene>
    <name evidence="2" type="ORF">HU137_10250</name>
</gene>
<keyword evidence="1" id="KW-0812">Transmembrane</keyword>
<keyword evidence="3" id="KW-1185">Reference proteome</keyword>
<dbReference type="InterPro" id="IPR021354">
    <property type="entry name" value="DUF2975"/>
</dbReference>
<evidence type="ECO:0000313" key="3">
    <source>
        <dbReference type="Proteomes" id="UP000552241"/>
    </source>
</evidence>
<keyword evidence="1" id="KW-0472">Membrane</keyword>
<proteinExistence type="predicted"/>
<feature type="transmembrane region" description="Helical" evidence="1">
    <location>
        <begin position="66"/>
        <end position="89"/>
    </location>
</feature>
<dbReference type="AlphaFoldDB" id="A0A838ZT74"/>
<evidence type="ECO:0000256" key="1">
    <source>
        <dbReference type="SAM" id="Phobius"/>
    </source>
</evidence>
<sequence length="169" mass="20301">MKKSKTISKFLFYLTRSLAWVYVMTVVYGSFSWFTQTNLELEQNQTIINYPFSEKSFLILEDNMTYFVFAFLIPVLCYALFFWLLSNVFKVFYQQKLFTQENIIHLRRFYLTNIFLPTTLIIFSSFFIEVEKEIISIVMLHLFLGVFAFFMSEIFSQGLNLQNEQDLYI</sequence>
<dbReference type="Pfam" id="PF11188">
    <property type="entry name" value="DUF2975"/>
    <property type="match status" value="1"/>
</dbReference>
<dbReference type="Proteomes" id="UP000552241">
    <property type="component" value="Unassembled WGS sequence"/>
</dbReference>
<dbReference type="EMBL" id="JACDZE010000003">
    <property type="protein sequence ID" value="MBA5630153.1"/>
    <property type="molecule type" value="Genomic_DNA"/>
</dbReference>
<protein>
    <submittedName>
        <fullName evidence="2">DUF2975 domain-containing protein</fullName>
    </submittedName>
</protein>
<name>A0A838ZT74_9FLAO</name>
<reference evidence="2 3" key="1">
    <citation type="submission" date="2020-07" db="EMBL/GenBank/DDBJ databases">
        <title>Moheibacter lacus sp. nov., a member of the family Flavobacteriaceae isolated from freshwater lake sediment.</title>
        <authorList>
            <person name="Liu Y."/>
        </authorList>
    </citation>
    <scope>NUCLEOTIDE SEQUENCE [LARGE SCALE GENOMIC DNA]</scope>
    <source>
        <strain evidence="2 3">BDHS18</strain>
    </source>
</reference>
<comment type="caution">
    <text evidence="2">The sequence shown here is derived from an EMBL/GenBank/DDBJ whole genome shotgun (WGS) entry which is preliminary data.</text>
</comment>
<feature type="transmembrane region" description="Helical" evidence="1">
    <location>
        <begin position="134"/>
        <end position="155"/>
    </location>
</feature>
<feature type="transmembrane region" description="Helical" evidence="1">
    <location>
        <begin position="109"/>
        <end position="128"/>
    </location>
</feature>
<keyword evidence="1" id="KW-1133">Transmembrane helix</keyword>
<dbReference type="RefSeq" id="WP_182043757.1">
    <property type="nucleotide sequence ID" value="NZ_JACDZE010000003.1"/>
</dbReference>
<feature type="transmembrane region" description="Helical" evidence="1">
    <location>
        <begin position="12"/>
        <end position="34"/>
    </location>
</feature>
<accession>A0A838ZT74</accession>
<organism evidence="2 3">
    <name type="scientific">Moheibacter lacus</name>
    <dbReference type="NCBI Taxonomy" id="2745851"/>
    <lineage>
        <taxon>Bacteria</taxon>
        <taxon>Pseudomonadati</taxon>
        <taxon>Bacteroidota</taxon>
        <taxon>Flavobacteriia</taxon>
        <taxon>Flavobacteriales</taxon>
        <taxon>Weeksellaceae</taxon>
        <taxon>Moheibacter</taxon>
    </lineage>
</organism>